<feature type="transmembrane region" description="Helical" evidence="1">
    <location>
        <begin position="88"/>
        <end position="107"/>
    </location>
</feature>
<comment type="caution">
    <text evidence="2">The sequence shown here is derived from an EMBL/GenBank/DDBJ whole genome shotgun (WGS) entry which is preliminary data.</text>
</comment>
<keyword evidence="3" id="KW-1185">Reference proteome</keyword>
<feature type="transmembrane region" description="Helical" evidence="1">
    <location>
        <begin position="58"/>
        <end position="76"/>
    </location>
</feature>
<proteinExistence type="predicted"/>
<feature type="non-terminal residue" evidence="2">
    <location>
        <position position="1"/>
    </location>
</feature>
<dbReference type="AlphaFoldDB" id="A0AAV5VH25"/>
<keyword evidence="1" id="KW-0812">Transmembrane</keyword>
<keyword evidence="1" id="KW-1133">Transmembrane helix</keyword>
<gene>
    <name evidence="2" type="ORF">PFISCL1PPCAC_9026</name>
</gene>
<reference evidence="2" key="1">
    <citation type="submission" date="2023-10" db="EMBL/GenBank/DDBJ databases">
        <title>Genome assembly of Pristionchus species.</title>
        <authorList>
            <person name="Yoshida K."/>
            <person name="Sommer R.J."/>
        </authorList>
    </citation>
    <scope>NUCLEOTIDE SEQUENCE</scope>
    <source>
        <strain evidence="2">RS5133</strain>
    </source>
</reference>
<evidence type="ECO:0000313" key="3">
    <source>
        <dbReference type="Proteomes" id="UP001432322"/>
    </source>
</evidence>
<evidence type="ECO:0000313" key="2">
    <source>
        <dbReference type="EMBL" id="GMT17729.1"/>
    </source>
</evidence>
<keyword evidence="1" id="KW-0472">Membrane</keyword>
<feature type="transmembrane region" description="Helical" evidence="1">
    <location>
        <begin position="128"/>
        <end position="146"/>
    </location>
</feature>
<sequence length="154" mass="16984">DVVFWFISCLLLTLLTIGASILCFFLAPPLFPPHLTVLIFLSLILIDLNCYVERPRRVISNVLSVAMLFITPIFLVPHDQNKGSDVTIAAFPLFCMVNAGVTLVISGPELVNYQKQEKEIDGSTKIKIALAFGLLAIMVSSISYNAEKQNDRVG</sequence>
<dbReference type="Proteomes" id="UP001432322">
    <property type="component" value="Unassembled WGS sequence"/>
</dbReference>
<feature type="transmembrane region" description="Helical" evidence="1">
    <location>
        <begin position="5"/>
        <end position="27"/>
    </location>
</feature>
<organism evidence="2 3">
    <name type="scientific">Pristionchus fissidentatus</name>
    <dbReference type="NCBI Taxonomy" id="1538716"/>
    <lineage>
        <taxon>Eukaryota</taxon>
        <taxon>Metazoa</taxon>
        <taxon>Ecdysozoa</taxon>
        <taxon>Nematoda</taxon>
        <taxon>Chromadorea</taxon>
        <taxon>Rhabditida</taxon>
        <taxon>Rhabditina</taxon>
        <taxon>Diplogasteromorpha</taxon>
        <taxon>Diplogasteroidea</taxon>
        <taxon>Neodiplogasteridae</taxon>
        <taxon>Pristionchus</taxon>
    </lineage>
</organism>
<evidence type="ECO:0000256" key="1">
    <source>
        <dbReference type="SAM" id="Phobius"/>
    </source>
</evidence>
<protein>
    <submittedName>
        <fullName evidence="2">Uncharacterized protein</fullName>
    </submittedName>
</protein>
<accession>A0AAV5VH25</accession>
<name>A0AAV5VH25_9BILA</name>
<feature type="transmembrane region" description="Helical" evidence="1">
    <location>
        <begin position="33"/>
        <end position="51"/>
    </location>
</feature>
<dbReference type="EMBL" id="BTSY01000003">
    <property type="protein sequence ID" value="GMT17729.1"/>
    <property type="molecule type" value="Genomic_DNA"/>
</dbReference>